<protein>
    <submittedName>
        <fullName evidence="8">Type II secretion system (T2SS) protein F</fullName>
    </submittedName>
</protein>
<evidence type="ECO:0000256" key="3">
    <source>
        <dbReference type="ARBA" id="ARBA00022692"/>
    </source>
</evidence>
<name>A0A543AM40_9MICC</name>
<dbReference type="InterPro" id="IPR018076">
    <property type="entry name" value="T2SS_GspF_dom"/>
</dbReference>
<dbReference type="AlphaFoldDB" id="A0A543AM40"/>
<comment type="subcellular location">
    <subcellularLocation>
        <location evidence="1">Cell membrane</location>
        <topology evidence="1">Multi-pass membrane protein</topology>
    </subcellularLocation>
</comment>
<dbReference type="PANTHER" id="PTHR35007">
    <property type="entry name" value="INTEGRAL MEMBRANE PROTEIN-RELATED"/>
    <property type="match status" value="1"/>
</dbReference>
<dbReference type="Pfam" id="PF00482">
    <property type="entry name" value="T2SSF"/>
    <property type="match status" value="1"/>
</dbReference>
<comment type="caution">
    <text evidence="8">The sequence shown here is derived from an EMBL/GenBank/DDBJ whole genome shotgun (WGS) entry which is preliminary data.</text>
</comment>
<proteinExistence type="predicted"/>
<evidence type="ECO:0000256" key="4">
    <source>
        <dbReference type="ARBA" id="ARBA00022989"/>
    </source>
</evidence>
<gene>
    <name evidence="8" type="ORF">FB556_0092</name>
</gene>
<dbReference type="EMBL" id="VFOU01000001">
    <property type="protein sequence ID" value="TQL73650.1"/>
    <property type="molecule type" value="Genomic_DNA"/>
</dbReference>
<sequence length="144" mass="15311">MKTTHSSTDPALVLDVMAQLFASGSSLPAALAAAGRHLPGCQALTDVAQKLLLGLDWDTAWQDTTEDPDLTVLAQELRFVYSSAVPSAHMLITAATALRANRKRLAEQLAQELAIRLVLPTGICLLPSFILLGIIPMVLTLLPG</sequence>
<evidence type="ECO:0000256" key="1">
    <source>
        <dbReference type="ARBA" id="ARBA00004651"/>
    </source>
</evidence>
<keyword evidence="3 6" id="KW-0812">Transmembrane</keyword>
<dbReference type="GO" id="GO:0005886">
    <property type="term" value="C:plasma membrane"/>
    <property type="evidence" value="ECO:0007669"/>
    <property type="project" value="UniProtKB-SubCell"/>
</dbReference>
<evidence type="ECO:0000256" key="6">
    <source>
        <dbReference type="SAM" id="Phobius"/>
    </source>
</evidence>
<accession>A0A543AM40</accession>
<evidence type="ECO:0000259" key="7">
    <source>
        <dbReference type="Pfam" id="PF00482"/>
    </source>
</evidence>
<keyword evidence="9" id="KW-1185">Reference proteome</keyword>
<keyword evidence="5 6" id="KW-0472">Membrane</keyword>
<dbReference type="Proteomes" id="UP000319746">
    <property type="component" value="Unassembled WGS sequence"/>
</dbReference>
<reference evidence="8 9" key="1">
    <citation type="submission" date="2019-06" db="EMBL/GenBank/DDBJ databases">
        <title>Sequencing the genomes of 1000 actinobacteria strains.</title>
        <authorList>
            <person name="Klenk H.-P."/>
        </authorList>
    </citation>
    <scope>NUCLEOTIDE SEQUENCE [LARGE SCALE GENOMIC DNA]</scope>
    <source>
        <strain evidence="8 9">DSM 24083</strain>
    </source>
</reference>
<evidence type="ECO:0000313" key="8">
    <source>
        <dbReference type="EMBL" id="TQL73650.1"/>
    </source>
</evidence>
<dbReference type="PANTHER" id="PTHR35007:SF3">
    <property type="entry name" value="POSSIBLE CONSERVED ALANINE RICH MEMBRANE PROTEIN"/>
    <property type="match status" value="1"/>
</dbReference>
<keyword evidence="4 6" id="KW-1133">Transmembrane helix</keyword>
<feature type="domain" description="Type II secretion system protein GspF" evidence="7">
    <location>
        <begin position="14"/>
        <end position="132"/>
    </location>
</feature>
<evidence type="ECO:0000313" key="9">
    <source>
        <dbReference type="Proteomes" id="UP000319746"/>
    </source>
</evidence>
<keyword evidence="2" id="KW-1003">Cell membrane</keyword>
<feature type="transmembrane region" description="Helical" evidence="6">
    <location>
        <begin position="113"/>
        <end position="139"/>
    </location>
</feature>
<dbReference type="RefSeq" id="WP_170200305.1">
    <property type="nucleotide sequence ID" value="NZ_BAABAN010000017.1"/>
</dbReference>
<evidence type="ECO:0000256" key="2">
    <source>
        <dbReference type="ARBA" id="ARBA00022475"/>
    </source>
</evidence>
<organism evidence="8 9">
    <name type="scientific">Enteractinococcus coprophilus</name>
    <dbReference type="NCBI Taxonomy" id="1027633"/>
    <lineage>
        <taxon>Bacteria</taxon>
        <taxon>Bacillati</taxon>
        <taxon>Actinomycetota</taxon>
        <taxon>Actinomycetes</taxon>
        <taxon>Micrococcales</taxon>
        <taxon>Micrococcaceae</taxon>
    </lineage>
</organism>
<evidence type="ECO:0000256" key="5">
    <source>
        <dbReference type="ARBA" id="ARBA00023136"/>
    </source>
</evidence>